<dbReference type="AlphaFoldDB" id="A0A090QWZ8"/>
<evidence type="ECO:0000256" key="6">
    <source>
        <dbReference type="ARBA" id="ARBA00023136"/>
    </source>
</evidence>
<feature type="domain" description="Type II secretion system protein GspF" evidence="8">
    <location>
        <begin position="1"/>
        <end position="59"/>
    </location>
</feature>
<organism evidence="9 10">
    <name type="scientific">Photobacterium aphoticum</name>
    <dbReference type="NCBI Taxonomy" id="754436"/>
    <lineage>
        <taxon>Bacteria</taxon>
        <taxon>Pseudomonadati</taxon>
        <taxon>Pseudomonadota</taxon>
        <taxon>Gammaproteobacteria</taxon>
        <taxon>Vibrionales</taxon>
        <taxon>Vibrionaceae</taxon>
        <taxon>Photobacterium</taxon>
    </lineage>
</organism>
<keyword evidence="3" id="KW-1003">Cell membrane</keyword>
<keyword evidence="5 7" id="KW-1133">Transmembrane helix</keyword>
<evidence type="ECO:0000256" key="5">
    <source>
        <dbReference type="ARBA" id="ARBA00022989"/>
    </source>
</evidence>
<gene>
    <name evidence="9" type="ORF">JCM19237_2475</name>
</gene>
<dbReference type="GO" id="GO:0015628">
    <property type="term" value="P:protein secretion by the type II secretion system"/>
    <property type="evidence" value="ECO:0007669"/>
    <property type="project" value="TreeGrafter"/>
</dbReference>
<evidence type="ECO:0000256" key="7">
    <source>
        <dbReference type="SAM" id="Phobius"/>
    </source>
</evidence>
<comment type="similarity">
    <text evidence="2">Belongs to the GSP F family.</text>
</comment>
<keyword evidence="4 7" id="KW-0812">Transmembrane</keyword>
<dbReference type="InterPro" id="IPR042094">
    <property type="entry name" value="T2SS_GspF_sf"/>
</dbReference>
<reference evidence="9 10" key="1">
    <citation type="journal article" date="2014" name="Genome Announc.">
        <title>Draft Genome Sequences of Two Vibrionaceae Species, Vibrio ponticus C121 and Photobacterium aphoticum C119, Isolated as Coral Reef Microbiota.</title>
        <authorList>
            <person name="Al-saari N."/>
            <person name="Meirelles P.M."/>
            <person name="Mino S."/>
            <person name="Suda W."/>
            <person name="Oshima K."/>
            <person name="Hattori M."/>
            <person name="Ohkuma M."/>
            <person name="Thompson F.L."/>
            <person name="Gomez-Gil B."/>
            <person name="Sawabe T."/>
            <person name="Sawabe T."/>
        </authorList>
    </citation>
    <scope>NUCLEOTIDE SEQUENCE [LARGE SCALE GENOMIC DNA]</scope>
    <source>
        <strain evidence="9 10">JCM 19237</strain>
    </source>
</reference>
<name>A0A090QWZ8_9GAMM</name>
<comment type="caution">
    <text evidence="9">The sequence shown here is derived from an EMBL/GenBank/DDBJ whole genome shotgun (WGS) entry which is preliminary data.</text>
</comment>
<dbReference type="Proteomes" id="UP000029227">
    <property type="component" value="Unassembled WGS sequence"/>
</dbReference>
<dbReference type="Gene3D" id="1.20.81.30">
    <property type="entry name" value="Type II secretion system (T2SS), domain F"/>
    <property type="match status" value="1"/>
</dbReference>
<feature type="transmembrane region" description="Helical" evidence="7">
    <location>
        <begin position="40"/>
        <end position="64"/>
    </location>
</feature>
<sequence length="70" mass="7633">MIAVGEETGQVDELLLEAADFYDREVDYDLKTLTAKIEPLLLLVVAGMVLLLALGIFLPMWGLLDVARGA</sequence>
<proteinExistence type="inferred from homology"/>
<accession>A0A090QWZ8</accession>
<dbReference type="InterPro" id="IPR018076">
    <property type="entry name" value="T2SS_GspF_dom"/>
</dbReference>
<evidence type="ECO:0000256" key="1">
    <source>
        <dbReference type="ARBA" id="ARBA00004651"/>
    </source>
</evidence>
<comment type="subcellular location">
    <subcellularLocation>
        <location evidence="1">Cell membrane</location>
        <topology evidence="1">Multi-pass membrane protein</topology>
    </subcellularLocation>
</comment>
<dbReference type="InterPro" id="IPR003004">
    <property type="entry name" value="GspF/PilC"/>
</dbReference>
<dbReference type="eggNOG" id="COG1459">
    <property type="taxonomic scope" value="Bacteria"/>
</dbReference>
<evidence type="ECO:0000256" key="4">
    <source>
        <dbReference type="ARBA" id="ARBA00022692"/>
    </source>
</evidence>
<protein>
    <submittedName>
        <fullName evidence="9">MSHA biogenesis protein MshG</fullName>
    </submittedName>
</protein>
<evidence type="ECO:0000313" key="10">
    <source>
        <dbReference type="Proteomes" id="UP000029227"/>
    </source>
</evidence>
<keyword evidence="6 7" id="KW-0472">Membrane</keyword>
<evidence type="ECO:0000313" key="9">
    <source>
        <dbReference type="EMBL" id="GAL06384.1"/>
    </source>
</evidence>
<evidence type="ECO:0000256" key="3">
    <source>
        <dbReference type="ARBA" id="ARBA00022475"/>
    </source>
</evidence>
<dbReference type="Pfam" id="PF00482">
    <property type="entry name" value="T2SSF"/>
    <property type="match status" value="1"/>
</dbReference>
<evidence type="ECO:0000259" key="8">
    <source>
        <dbReference type="Pfam" id="PF00482"/>
    </source>
</evidence>
<evidence type="ECO:0000256" key="2">
    <source>
        <dbReference type="ARBA" id="ARBA00005745"/>
    </source>
</evidence>
<dbReference type="PANTHER" id="PTHR30012">
    <property type="entry name" value="GENERAL SECRETION PATHWAY PROTEIN"/>
    <property type="match status" value="1"/>
</dbReference>
<dbReference type="GO" id="GO:0005886">
    <property type="term" value="C:plasma membrane"/>
    <property type="evidence" value="ECO:0007669"/>
    <property type="project" value="UniProtKB-SubCell"/>
</dbReference>
<dbReference type="PANTHER" id="PTHR30012:SF4">
    <property type="entry name" value="MSHA BIOGENESIS PROTEIN MSHG"/>
    <property type="match status" value="1"/>
</dbReference>
<dbReference type="STRING" id="754436.JCM19237_2475"/>
<dbReference type="EMBL" id="BBMN01000011">
    <property type="protein sequence ID" value="GAL06384.1"/>
    <property type="molecule type" value="Genomic_DNA"/>
</dbReference>